<dbReference type="PANTHER" id="PTHR34293">
    <property type="entry name" value="HTH-TYPE TRANSCRIPTIONAL REGULATOR TRMBL2"/>
    <property type="match status" value="1"/>
</dbReference>
<dbReference type="InterPro" id="IPR036388">
    <property type="entry name" value="WH-like_DNA-bd_sf"/>
</dbReference>
<dbReference type="InterPro" id="IPR000792">
    <property type="entry name" value="Tscrpt_reg_LuxR_C"/>
</dbReference>
<name>A0A154M3F7_9PSEU</name>
<comment type="caution">
    <text evidence="2">The sequence shown here is derived from an EMBL/GenBank/DDBJ whole genome shotgun (WGS) entry which is preliminary data.</text>
</comment>
<dbReference type="GO" id="GO:0003677">
    <property type="term" value="F:DNA binding"/>
    <property type="evidence" value="ECO:0007669"/>
    <property type="project" value="InterPro"/>
</dbReference>
<feature type="domain" description="HTH luxR-type" evidence="1">
    <location>
        <begin position="267"/>
        <end position="332"/>
    </location>
</feature>
<protein>
    <submittedName>
        <fullName evidence="2">Helix-turn-helix transcriptional regulator</fullName>
    </submittedName>
</protein>
<dbReference type="SUPFAM" id="SSF46894">
    <property type="entry name" value="C-terminal effector domain of the bipartite response regulators"/>
    <property type="match status" value="1"/>
</dbReference>
<reference evidence="2 4" key="1">
    <citation type="submission" date="2015-12" db="EMBL/GenBank/DDBJ databases">
        <title>Amycolatopsis regifaucium genome sequencing and assembly.</title>
        <authorList>
            <person name="Mayilraj S."/>
        </authorList>
    </citation>
    <scope>NUCLEOTIDE SEQUENCE [LARGE SCALE GENOMIC DNA]</scope>
    <source>
        <strain evidence="2 4">GY080</strain>
    </source>
</reference>
<dbReference type="InterPro" id="IPR016032">
    <property type="entry name" value="Sig_transdc_resp-reg_C-effctor"/>
</dbReference>
<evidence type="ECO:0000313" key="3">
    <source>
        <dbReference type="EMBL" id="OKA07336.1"/>
    </source>
</evidence>
<dbReference type="AlphaFoldDB" id="A0A154M3F7"/>
<dbReference type="EMBL" id="LOBU02000013">
    <property type="protein sequence ID" value="OKA07336.1"/>
    <property type="molecule type" value="Genomic_DNA"/>
</dbReference>
<organism evidence="2 4">
    <name type="scientific">Amycolatopsis regifaucium</name>
    <dbReference type="NCBI Taxonomy" id="546365"/>
    <lineage>
        <taxon>Bacteria</taxon>
        <taxon>Bacillati</taxon>
        <taxon>Actinomycetota</taxon>
        <taxon>Actinomycetes</taxon>
        <taxon>Pseudonocardiales</taxon>
        <taxon>Pseudonocardiaceae</taxon>
        <taxon>Amycolatopsis</taxon>
    </lineage>
</organism>
<dbReference type="OrthoDB" id="4266042at2"/>
<dbReference type="Proteomes" id="UP000186883">
    <property type="component" value="Unassembled WGS sequence"/>
</dbReference>
<gene>
    <name evidence="3" type="ORF">ATP06_0215895</name>
    <name evidence="2" type="ORF">AVL48_16215</name>
</gene>
<proteinExistence type="predicted"/>
<dbReference type="Pfam" id="PF00196">
    <property type="entry name" value="GerE"/>
    <property type="match status" value="1"/>
</dbReference>
<accession>A0A154M3F7</accession>
<evidence type="ECO:0000313" key="5">
    <source>
        <dbReference type="Proteomes" id="UP000186883"/>
    </source>
</evidence>
<evidence type="ECO:0000313" key="4">
    <source>
        <dbReference type="Proteomes" id="UP000076321"/>
    </source>
</evidence>
<dbReference type="Gene3D" id="1.10.10.10">
    <property type="entry name" value="Winged helix-like DNA-binding domain superfamily/Winged helix DNA-binding domain"/>
    <property type="match status" value="2"/>
</dbReference>
<dbReference type="Proteomes" id="UP000076321">
    <property type="component" value="Unassembled WGS sequence"/>
</dbReference>
<dbReference type="InterPro" id="IPR051797">
    <property type="entry name" value="TrmB-like"/>
</dbReference>
<reference evidence="3 5" key="2">
    <citation type="submission" date="2016-11" db="EMBL/GenBank/DDBJ databases">
        <title>Genome sequencing of Amycolatopsis regifaucium.</title>
        <authorList>
            <person name="Mayilraj S."/>
            <person name="Kaur N."/>
        </authorList>
    </citation>
    <scope>NUCLEOTIDE SEQUENCE [LARGE SCALE GENOMIC DNA]</scope>
    <source>
        <strain evidence="3 5">GY080</strain>
    </source>
</reference>
<sequence>MNESRATPPDGLGAQLIKLGLGETAARVYGRMLESAPVTVRELAAGHGDAETVRQALEELANAGLAVSSGVDGTEFLPANPGEALAALTTRRQAELHDARLAVQTAYRAFKRAHSGMPHVQDLLEVVTGDAIVPRLQHLATMVRHQVRRLDSPPYFTGGHRNLLEEEQLRRGISYRCVYSGASLGDPGYLAENILPCLRAGEQARLLPELPVKLTLFDDRAATIALTIREADRNQSIVIVRPCSLFSALEGLFETSWAAALPLDQRGQAAEQPIRPIERELLLLLAAGRKDDEIAAELGVSRRTLFRYLETLMDRAGVSSRFQLGVFAAHNGWL</sequence>
<dbReference type="RefSeq" id="WP_061981081.1">
    <property type="nucleotide sequence ID" value="NZ_FOPQ01000002.1"/>
</dbReference>
<dbReference type="PROSITE" id="PS50043">
    <property type="entry name" value="HTH_LUXR_2"/>
    <property type="match status" value="1"/>
</dbReference>
<dbReference type="EMBL" id="LQCI01000052">
    <property type="protein sequence ID" value="KZB79152.1"/>
    <property type="molecule type" value="Genomic_DNA"/>
</dbReference>
<dbReference type="SMART" id="SM00421">
    <property type="entry name" value="HTH_LUXR"/>
    <property type="match status" value="1"/>
</dbReference>
<dbReference type="PANTHER" id="PTHR34293:SF1">
    <property type="entry name" value="HTH-TYPE TRANSCRIPTIONAL REGULATOR TRMBL2"/>
    <property type="match status" value="1"/>
</dbReference>
<evidence type="ECO:0000313" key="2">
    <source>
        <dbReference type="EMBL" id="KZB79152.1"/>
    </source>
</evidence>
<evidence type="ECO:0000259" key="1">
    <source>
        <dbReference type="PROSITE" id="PS50043"/>
    </source>
</evidence>
<dbReference type="GO" id="GO:0006355">
    <property type="term" value="P:regulation of DNA-templated transcription"/>
    <property type="evidence" value="ECO:0007669"/>
    <property type="project" value="InterPro"/>
</dbReference>
<keyword evidence="5" id="KW-1185">Reference proteome</keyword>